<name>A0A8K2A259_9CYAN</name>
<dbReference type="InterPro" id="IPR025383">
    <property type="entry name" value="MrpA_C/MbhD"/>
</dbReference>
<evidence type="ECO:0000313" key="9">
    <source>
        <dbReference type="Proteomes" id="UP000607397"/>
    </source>
</evidence>
<evidence type="ECO:0000256" key="2">
    <source>
        <dbReference type="ARBA" id="ARBA00022475"/>
    </source>
</evidence>
<dbReference type="AlphaFoldDB" id="A0A8K2A259"/>
<comment type="caution">
    <text evidence="8">The sequence shown here is derived from an EMBL/GenBank/DDBJ whole genome shotgun (WGS) entry which is preliminary data.</text>
</comment>
<evidence type="ECO:0000256" key="1">
    <source>
        <dbReference type="ARBA" id="ARBA00004651"/>
    </source>
</evidence>
<evidence type="ECO:0000259" key="7">
    <source>
        <dbReference type="Pfam" id="PF13244"/>
    </source>
</evidence>
<feature type="domain" description="MrpA C-terminal/MbhD" evidence="7">
    <location>
        <begin position="11"/>
        <end position="74"/>
    </location>
</feature>
<evidence type="ECO:0000256" key="6">
    <source>
        <dbReference type="SAM" id="Phobius"/>
    </source>
</evidence>
<protein>
    <submittedName>
        <fullName evidence="8">DUF4040 domain-containing protein</fullName>
    </submittedName>
</protein>
<sequence length="225" mass="24152">MMDSYVYVIMALLPLSALMLVIQTSPYQALVIRGILGAVAALVYAILGGADVALTEALVGTMLSITLFAVAVRSSLVMRLGVLVAPEPSQESLRQSLLAPLRMVLNRYHLRLELVAYPHPEALQQALQAKEVHGICRVDFPLGEETPARVSSTVIAPDLALTAIPSLPSGAESDGSPAAPPRITLRVPRLYEILTTELPPATAQLQTLNGDRTPLTPPLILMEKY</sequence>
<organism evidence="8 9">
    <name type="scientific">Petrachloros mirabilis ULC683</name>
    <dbReference type="NCBI Taxonomy" id="2781853"/>
    <lineage>
        <taxon>Bacteria</taxon>
        <taxon>Bacillati</taxon>
        <taxon>Cyanobacteriota</taxon>
        <taxon>Cyanophyceae</taxon>
        <taxon>Synechococcales</taxon>
        <taxon>Petrachlorosaceae</taxon>
        <taxon>Petrachloros</taxon>
        <taxon>Petrachloros mirabilis</taxon>
    </lineage>
</organism>
<reference evidence="8" key="1">
    <citation type="submission" date="2019-12" db="EMBL/GenBank/DDBJ databases">
        <title>High-Quality draft genome sequences of three cyanobacteria isolated from the limestone walls of the Old Cathedral of Coimbra.</title>
        <authorList>
            <person name="Tiago I."/>
            <person name="Soares F."/>
            <person name="Portugal A."/>
        </authorList>
    </citation>
    <scope>NUCLEOTIDE SEQUENCE [LARGE SCALE GENOMIC DNA]</scope>
    <source>
        <strain evidence="8">C</strain>
    </source>
</reference>
<evidence type="ECO:0000313" key="8">
    <source>
        <dbReference type="EMBL" id="NCJ08476.1"/>
    </source>
</evidence>
<keyword evidence="2" id="KW-1003">Cell membrane</keyword>
<keyword evidence="9" id="KW-1185">Reference proteome</keyword>
<gene>
    <name evidence="8" type="ORF">GS597_18580</name>
</gene>
<feature type="transmembrane region" description="Helical" evidence="6">
    <location>
        <begin position="30"/>
        <end position="47"/>
    </location>
</feature>
<dbReference type="GO" id="GO:0005886">
    <property type="term" value="C:plasma membrane"/>
    <property type="evidence" value="ECO:0007669"/>
    <property type="project" value="UniProtKB-SubCell"/>
</dbReference>
<dbReference type="Pfam" id="PF13244">
    <property type="entry name" value="MbhD"/>
    <property type="match status" value="1"/>
</dbReference>
<feature type="transmembrane region" description="Helical" evidence="6">
    <location>
        <begin position="53"/>
        <end position="72"/>
    </location>
</feature>
<keyword evidence="4 6" id="KW-1133">Transmembrane helix</keyword>
<feature type="transmembrane region" description="Helical" evidence="6">
    <location>
        <begin position="6"/>
        <end position="23"/>
    </location>
</feature>
<accession>A0A8K2A259</accession>
<evidence type="ECO:0000256" key="5">
    <source>
        <dbReference type="ARBA" id="ARBA00023136"/>
    </source>
</evidence>
<evidence type="ECO:0000256" key="3">
    <source>
        <dbReference type="ARBA" id="ARBA00022692"/>
    </source>
</evidence>
<keyword evidence="3 6" id="KW-0812">Transmembrane</keyword>
<proteinExistence type="predicted"/>
<dbReference type="Proteomes" id="UP000607397">
    <property type="component" value="Unassembled WGS sequence"/>
</dbReference>
<dbReference type="NCBIfam" id="NF005628">
    <property type="entry name" value="PRK07377.1-4"/>
    <property type="match status" value="1"/>
</dbReference>
<keyword evidence="5 6" id="KW-0472">Membrane</keyword>
<dbReference type="EMBL" id="WVIC01000054">
    <property type="protein sequence ID" value="NCJ08476.1"/>
    <property type="molecule type" value="Genomic_DNA"/>
</dbReference>
<dbReference type="NCBIfam" id="NF005630">
    <property type="entry name" value="PRK07377.1-6"/>
    <property type="match status" value="1"/>
</dbReference>
<evidence type="ECO:0000256" key="4">
    <source>
        <dbReference type="ARBA" id="ARBA00022989"/>
    </source>
</evidence>
<comment type="subcellular location">
    <subcellularLocation>
        <location evidence="1">Cell membrane</location>
        <topology evidence="1">Multi-pass membrane protein</topology>
    </subcellularLocation>
</comment>